<feature type="region of interest" description="Disordered" evidence="10">
    <location>
        <begin position="367"/>
        <end position="389"/>
    </location>
</feature>
<accession>A0ABQ5KUN0</accession>
<comment type="caution">
    <text evidence="12">The sequence shown here is derived from an EMBL/GenBank/DDBJ whole genome shotgun (WGS) entry which is preliminary data.</text>
</comment>
<evidence type="ECO:0000256" key="2">
    <source>
        <dbReference type="ARBA" id="ARBA00022490"/>
    </source>
</evidence>
<dbReference type="PANTHER" id="PTHR11735">
    <property type="entry name" value="TRNA N6-ADENOSINE THREONYLCARBAMOYLTRANSFERASE"/>
    <property type="match status" value="1"/>
</dbReference>
<dbReference type="SUPFAM" id="SSF53067">
    <property type="entry name" value="Actin-like ATPase domain"/>
    <property type="match status" value="1"/>
</dbReference>
<dbReference type="InterPro" id="IPR000905">
    <property type="entry name" value="Gcp-like_dom"/>
</dbReference>
<keyword evidence="6 9" id="KW-0012">Acyltransferase</keyword>
<organism evidence="12 13">
    <name type="scientific">Aduncisulcus paluster</name>
    <dbReference type="NCBI Taxonomy" id="2918883"/>
    <lineage>
        <taxon>Eukaryota</taxon>
        <taxon>Metamonada</taxon>
        <taxon>Carpediemonas-like organisms</taxon>
        <taxon>Aduncisulcus</taxon>
    </lineage>
</organism>
<comment type="catalytic activity">
    <reaction evidence="8 9">
        <text>L-threonylcarbamoyladenylate + adenosine(37) in tRNA = N(6)-L-threonylcarbamoyladenosine(37) in tRNA + AMP + H(+)</text>
        <dbReference type="Rhea" id="RHEA:37059"/>
        <dbReference type="Rhea" id="RHEA-COMP:10162"/>
        <dbReference type="Rhea" id="RHEA-COMP:10163"/>
        <dbReference type="ChEBI" id="CHEBI:15378"/>
        <dbReference type="ChEBI" id="CHEBI:73682"/>
        <dbReference type="ChEBI" id="CHEBI:74411"/>
        <dbReference type="ChEBI" id="CHEBI:74418"/>
        <dbReference type="ChEBI" id="CHEBI:456215"/>
        <dbReference type="EC" id="2.3.1.234"/>
    </reaction>
</comment>
<evidence type="ECO:0000313" key="13">
    <source>
        <dbReference type="Proteomes" id="UP001057375"/>
    </source>
</evidence>
<keyword evidence="4 9" id="KW-0819">tRNA processing</keyword>
<name>A0ABQ5KUN0_9EUKA</name>
<dbReference type="InterPro" id="IPR017861">
    <property type="entry name" value="KAE1/TsaD"/>
</dbReference>
<dbReference type="HAMAP" id="MF_01446">
    <property type="entry name" value="Kae1"/>
    <property type="match status" value="1"/>
</dbReference>
<evidence type="ECO:0000256" key="6">
    <source>
        <dbReference type="ARBA" id="ARBA00023315"/>
    </source>
</evidence>
<keyword evidence="2 9" id="KW-0963">Cytoplasm</keyword>
<evidence type="ECO:0000256" key="4">
    <source>
        <dbReference type="ARBA" id="ARBA00022694"/>
    </source>
</evidence>
<evidence type="ECO:0000313" key="12">
    <source>
        <dbReference type="EMBL" id="GKT35139.1"/>
    </source>
</evidence>
<evidence type="ECO:0000256" key="5">
    <source>
        <dbReference type="ARBA" id="ARBA00022723"/>
    </source>
</evidence>
<evidence type="ECO:0000256" key="7">
    <source>
        <dbReference type="ARBA" id="ARBA00030439"/>
    </source>
</evidence>
<feature type="binding site" evidence="9">
    <location>
        <position position="180"/>
    </location>
    <ligand>
        <name>substrate</name>
    </ligand>
</feature>
<dbReference type="CDD" id="cd24132">
    <property type="entry name" value="ASKHA_NBD_OSGEP_like_euk"/>
    <property type="match status" value="1"/>
</dbReference>
<dbReference type="PRINTS" id="PR00789">
    <property type="entry name" value="OSIALOPTASE"/>
</dbReference>
<feature type="compositionally biased region" description="Basic and acidic residues" evidence="10">
    <location>
        <begin position="367"/>
        <end position="378"/>
    </location>
</feature>
<evidence type="ECO:0000256" key="9">
    <source>
        <dbReference type="HAMAP-Rule" id="MF_03180"/>
    </source>
</evidence>
<dbReference type="EMBL" id="BQXS01010929">
    <property type="protein sequence ID" value="GKT35139.1"/>
    <property type="molecule type" value="Genomic_DNA"/>
</dbReference>
<dbReference type="InterPro" id="IPR034680">
    <property type="entry name" value="Kae1_archaea_euk"/>
</dbReference>
<evidence type="ECO:0000256" key="10">
    <source>
        <dbReference type="SAM" id="MobiDB-lite"/>
    </source>
</evidence>
<feature type="domain" description="Gcp-like" evidence="11">
    <location>
        <begin position="29"/>
        <end position="331"/>
    </location>
</feature>
<feature type="compositionally biased region" description="Acidic residues" evidence="10">
    <location>
        <begin position="379"/>
        <end position="389"/>
    </location>
</feature>
<keyword evidence="5 9" id="KW-0479">Metal-binding</keyword>
<dbReference type="NCBIfam" id="TIGR00329">
    <property type="entry name" value="gcp_kae1"/>
    <property type="match status" value="1"/>
</dbReference>
<dbReference type="InterPro" id="IPR043129">
    <property type="entry name" value="ATPase_NBD"/>
</dbReference>
<protein>
    <recommendedName>
        <fullName evidence="1">N(6)-L-threonylcarbamoyladenine synthase</fullName>
        <ecNumber evidence="1">2.3.1.234</ecNumber>
    </recommendedName>
    <alternativeName>
        <fullName evidence="7">N6-L-threonylcarbamoyladenine synthase</fullName>
    </alternativeName>
</protein>
<dbReference type="Proteomes" id="UP001057375">
    <property type="component" value="Unassembled WGS sequence"/>
</dbReference>
<evidence type="ECO:0000256" key="1">
    <source>
        <dbReference type="ARBA" id="ARBA00012156"/>
    </source>
</evidence>
<evidence type="ECO:0000256" key="3">
    <source>
        <dbReference type="ARBA" id="ARBA00022679"/>
    </source>
</evidence>
<evidence type="ECO:0000256" key="8">
    <source>
        <dbReference type="ARBA" id="ARBA00048117"/>
    </source>
</evidence>
<gene>
    <name evidence="12" type="ORF">ADUPG1_008359</name>
</gene>
<keyword evidence="13" id="KW-1185">Reference proteome</keyword>
<feature type="binding site" evidence="9">
    <location>
        <position position="297"/>
    </location>
    <ligand>
        <name>substrate</name>
    </ligand>
</feature>
<evidence type="ECO:0000259" key="11">
    <source>
        <dbReference type="Pfam" id="PF00814"/>
    </source>
</evidence>
<feature type="binding site" evidence="9">
    <location>
        <begin position="133"/>
        <end position="137"/>
    </location>
    <ligand>
        <name>substrate</name>
    </ligand>
</feature>
<feature type="binding site" evidence="9">
    <location>
        <position position="133"/>
    </location>
    <ligand>
        <name>a divalent metal cation</name>
        <dbReference type="ChEBI" id="CHEBI:60240"/>
    </ligand>
</feature>
<dbReference type="Gene3D" id="3.30.420.40">
    <property type="match status" value="2"/>
</dbReference>
<dbReference type="PANTHER" id="PTHR11735:SF14">
    <property type="entry name" value="TRNA N6-ADENOSINE THREONYLCARBAMOYLTRANSFERASE"/>
    <property type="match status" value="1"/>
</dbReference>
<feature type="binding site" evidence="9">
    <location>
        <position position="184"/>
    </location>
    <ligand>
        <name>substrate</name>
    </ligand>
</feature>
<feature type="binding site" evidence="9">
    <location>
        <position position="112"/>
    </location>
    <ligand>
        <name>a divalent metal cation</name>
        <dbReference type="ChEBI" id="CHEBI:60240"/>
    </ligand>
</feature>
<reference evidence="12" key="1">
    <citation type="submission" date="2022-03" db="EMBL/GenBank/DDBJ databases">
        <title>Draft genome sequence of Aduncisulcus paluster, a free-living microaerophilic Fornicata.</title>
        <authorList>
            <person name="Yuyama I."/>
            <person name="Kume K."/>
            <person name="Tamura T."/>
            <person name="Inagaki Y."/>
            <person name="Hashimoto T."/>
        </authorList>
    </citation>
    <scope>NUCLEOTIDE SEQUENCE</scope>
    <source>
        <strain evidence="12">NY0171</strain>
    </source>
</reference>
<proteinExistence type="inferred from homology"/>
<feature type="binding site" evidence="9">
    <location>
        <position position="116"/>
    </location>
    <ligand>
        <name>a divalent metal cation</name>
        <dbReference type="ChEBI" id="CHEBI:60240"/>
    </ligand>
</feature>
<keyword evidence="9" id="KW-0539">Nucleus</keyword>
<comment type="similarity">
    <text evidence="9">Belongs to the KAE1 / TsaD family.</text>
</comment>
<dbReference type="EC" id="2.3.1.234" evidence="1"/>
<dbReference type="Pfam" id="PF00814">
    <property type="entry name" value="TsaD"/>
    <property type="match status" value="1"/>
</dbReference>
<sequence>MPEFLCLGLEGSANKLGIGIVSRTRGVLANVRKTYNPPAGHGFLPMEVAKHHREHIKDLIKKAFEQSGIKHEDISIIAYTKGPGMGGPLSSVAIVARLLSLLWKIPIIGVNHCIAHIEMGRSITAAKNPVILYASGGNTQVIAFSRGKYRIFGETIDIAVGNCLDRLARALKIPNDPSPGFNIEQQALKASGEKLVPLPYAVKGMDISLSGTITFLEDKVGVTKNYSEDKLKKNPRLVEMLKKKAHDSEEFLKEWSIPDICFSVQETLFAALVEVSERAMAQVKADSILVVGGVGCNVRLQEMLGIMASERGAYLCAMDERYCIDNGAMIAHTGIIMHDSGFPSEEISSTWVTQRFRTDEVDIEWRKREKDTEYKGKDEEEEEDREKEE</sequence>
<comment type="subcellular location">
    <subcellularLocation>
        <location evidence="9">Cytoplasm</location>
    </subcellularLocation>
    <subcellularLocation>
        <location evidence="9">Nucleus</location>
    </subcellularLocation>
</comment>
<comment type="cofactor">
    <cofactor evidence="9">
        <name>a divalent metal cation</name>
        <dbReference type="ChEBI" id="CHEBI:60240"/>
    </cofactor>
    <text evidence="9">Binds 1 divalent metal cation per subunit.</text>
</comment>
<keyword evidence="3 9" id="KW-0808">Transferase</keyword>
<feature type="binding site" evidence="9">
    <location>
        <position position="325"/>
    </location>
    <ligand>
        <name>a divalent metal cation</name>
        <dbReference type="ChEBI" id="CHEBI:60240"/>
    </ligand>
</feature>
<feature type="binding site" evidence="9">
    <location>
        <position position="165"/>
    </location>
    <ligand>
        <name>substrate</name>
    </ligand>
</feature>